<gene>
    <name evidence="2" type="ORF">C1752_02686</name>
</gene>
<protein>
    <recommendedName>
        <fullName evidence="1">Thioesterase putative domain-containing protein</fullName>
    </recommendedName>
</protein>
<comment type="caution">
    <text evidence="2">The sequence shown here is derived from an EMBL/GenBank/DDBJ whole genome shotgun (WGS) entry which is preliminary data.</text>
</comment>
<reference evidence="2 3" key="1">
    <citation type="journal article" date="2018" name="Sci. Rep.">
        <title>A novel species of the marine cyanobacterium Acaryochloris with a unique pigment content and lifestyle.</title>
        <authorList>
            <person name="Partensky F."/>
            <person name="Six C."/>
            <person name="Ratin M."/>
            <person name="Garczarek L."/>
            <person name="Vaulot D."/>
            <person name="Probert I."/>
            <person name="Calteau A."/>
            <person name="Gourvil P."/>
            <person name="Marie D."/>
            <person name="Grebert T."/>
            <person name="Bouchier C."/>
            <person name="Le Panse S."/>
            <person name="Gachenot M."/>
            <person name="Rodriguez F."/>
            <person name="Garrido J.L."/>
        </authorList>
    </citation>
    <scope>NUCLEOTIDE SEQUENCE [LARGE SCALE GENOMIC DNA]</scope>
    <source>
        <strain evidence="2 3">RCC1774</strain>
    </source>
</reference>
<dbReference type="Pfam" id="PF09500">
    <property type="entry name" value="YiiD_C"/>
    <property type="match status" value="1"/>
</dbReference>
<sequence length="154" mass="16989">MDRLSESMESATVEQYLHDHIPLSRSMAVSVVQVNQKGVVLSAPLPPNINHRSTAFGGSLSAVAILAAWTYVHCQLQNLSLPCRIVIQGNSIEYLQPVETDFQAHCMAPSQLLWDRFIKTITRRGKGRISLNVEIVSDALLAGTFQGQYVALKL</sequence>
<dbReference type="Gene3D" id="3.10.129.10">
    <property type="entry name" value="Hotdog Thioesterase"/>
    <property type="match status" value="1"/>
</dbReference>
<keyword evidence="3" id="KW-1185">Reference proteome</keyword>
<dbReference type="AlphaFoldDB" id="A0A2W1JHR3"/>
<accession>A0A2W1JHR3</accession>
<dbReference type="RefSeq" id="WP_199464380.1">
    <property type="nucleotide sequence ID" value="NZ_CAWNWM010000007.1"/>
</dbReference>
<feature type="domain" description="Thioesterase putative" evidence="1">
    <location>
        <begin position="11"/>
        <end position="152"/>
    </location>
</feature>
<dbReference type="SUPFAM" id="SSF54637">
    <property type="entry name" value="Thioesterase/thiol ester dehydrase-isomerase"/>
    <property type="match status" value="1"/>
</dbReference>
<dbReference type="InterPro" id="IPR012660">
    <property type="entry name" value="YiiD_C"/>
</dbReference>
<name>A0A2W1JHR3_9CYAN</name>
<proteinExistence type="predicted"/>
<dbReference type="NCBIfam" id="TIGR02447">
    <property type="entry name" value="yiiD_Cterm"/>
    <property type="match status" value="1"/>
</dbReference>
<dbReference type="InterPro" id="IPR029069">
    <property type="entry name" value="HotDog_dom_sf"/>
</dbReference>
<evidence type="ECO:0000313" key="2">
    <source>
        <dbReference type="EMBL" id="PZD73089.1"/>
    </source>
</evidence>
<evidence type="ECO:0000313" key="3">
    <source>
        <dbReference type="Proteomes" id="UP000248857"/>
    </source>
</evidence>
<dbReference type="EMBL" id="PQWO01000007">
    <property type="protein sequence ID" value="PZD73089.1"/>
    <property type="molecule type" value="Genomic_DNA"/>
</dbReference>
<organism evidence="2 3">
    <name type="scientific">Acaryochloris thomasi RCC1774</name>
    <dbReference type="NCBI Taxonomy" id="1764569"/>
    <lineage>
        <taxon>Bacteria</taxon>
        <taxon>Bacillati</taxon>
        <taxon>Cyanobacteriota</taxon>
        <taxon>Cyanophyceae</taxon>
        <taxon>Acaryochloridales</taxon>
        <taxon>Acaryochloridaceae</taxon>
        <taxon>Acaryochloris</taxon>
        <taxon>Acaryochloris thomasi</taxon>
    </lineage>
</organism>
<evidence type="ECO:0000259" key="1">
    <source>
        <dbReference type="Pfam" id="PF09500"/>
    </source>
</evidence>
<dbReference type="Proteomes" id="UP000248857">
    <property type="component" value="Unassembled WGS sequence"/>
</dbReference>